<keyword evidence="6" id="KW-0812">Transmembrane</keyword>
<feature type="transmembrane region" description="Helical" evidence="6">
    <location>
        <begin position="107"/>
        <end position="128"/>
    </location>
</feature>
<keyword evidence="6" id="KW-1133">Transmembrane helix</keyword>
<protein>
    <recommendedName>
        <fullName evidence="9">Collagen-like protein</fullName>
    </recommendedName>
</protein>
<keyword evidence="8" id="KW-1185">Reference proteome</keyword>
<keyword evidence="6" id="KW-0472">Membrane</keyword>
<dbReference type="EMBL" id="CAKAEH010001413">
    <property type="protein sequence ID" value="CAG9535923.1"/>
    <property type="molecule type" value="Genomic_DNA"/>
</dbReference>
<comment type="subcellular location">
    <subcellularLocation>
        <location evidence="1">Secreted</location>
    </subcellularLocation>
</comment>
<evidence type="ECO:0000313" key="7">
    <source>
        <dbReference type="EMBL" id="CAG9535923.1"/>
    </source>
</evidence>
<name>A0A8J2PU77_9BILA</name>
<evidence type="ECO:0000256" key="5">
    <source>
        <dbReference type="SAM" id="MobiDB-lite"/>
    </source>
</evidence>
<dbReference type="InterPro" id="IPR050392">
    <property type="entry name" value="Collagen/C1q_domain"/>
</dbReference>
<evidence type="ECO:0000313" key="8">
    <source>
        <dbReference type="Proteomes" id="UP000746747"/>
    </source>
</evidence>
<sequence length="144" mass="15467">MHLKNTSSRERTVVQSILCQRDIKQSDLNGLHEIKKFYRIVKRKVESDVVEGPPGDKGPRGPKGPTGPPGPPGPQGEKGPRGRQGRRGPPGPPGPKSKSRKSFEKPVLMGIAAGAFFACSVALIFFLLSASRLILGDSNDADEE</sequence>
<keyword evidence="4" id="KW-0176">Collagen</keyword>
<dbReference type="InterPro" id="IPR008160">
    <property type="entry name" value="Collagen"/>
</dbReference>
<evidence type="ECO:0000256" key="1">
    <source>
        <dbReference type="ARBA" id="ARBA00004613"/>
    </source>
</evidence>
<reference evidence="7" key="1">
    <citation type="submission" date="2021-09" db="EMBL/GenBank/DDBJ databases">
        <authorList>
            <consortium name="Pathogen Informatics"/>
        </authorList>
    </citation>
    <scope>NUCLEOTIDE SEQUENCE</scope>
</reference>
<dbReference type="AlphaFoldDB" id="A0A8J2PU77"/>
<feature type="region of interest" description="Disordered" evidence="5">
    <location>
        <begin position="48"/>
        <end position="102"/>
    </location>
</feature>
<dbReference type="OrthoDB" id="5857724at2759"/>
<comment type="caution">
    <text evidence="7">The sequence shown here is derived from an EMBL/GenBank/DDBJ whole genome shotgun (WGS) entry which is preliminary data.</text>
</comment>
<accession>A0A8J2PU77</accession>
<keyword evidence="3" id="KW-0677">Repeat</keyword>
<evidence type="ECO:0000256" key="3">
    <source>
        <dbReference type="ARBA" id="ARBA00022737"/>
    </source>
</evidence>
<feature type="compositionally biased region" description="Pro residues" evidence="5">
    <location>
        <begin position="65"/>
        <end position="74"/>
    </location>
</feature>
<keyword evidence="2" id="KW-0964">Secreted</keyword>
<dbReference type="Pfam" id="PF01391">
    <property type="entry name" value="Collagen"/>
    <property type="match status" value="1"/>
</dbReference>
<evidence type="ECO:0008006" key="9">
    <source>
        <dbReference type="Google" id="ProtNLM"/>
    </source>
</evidence>
<dbReference type="PANTHER" id="PTHR15427:SF52">
    <property type="entry name" value="C1Q DOMAIN-CONTAINING PROTEIN"/>
    <property type="match status" value="1"/>
</dbReference>
<gene>
    <name evidence="7" type="ORF">CJOHNSTONI_LOCUS5894</name>
</gene>
<dbReference type="Proteomes" id="UP000746747">
    <property type="component" value="Unassembled WGS sequence"/>
</dbReference>
<organism evidence="7 8">
    <name type="scientific">Cercopithifilaria johnstoni</name>
    <dbReference type="NCBI Taxonomy" id="2874296"/>
    <lineage>
        <taxon>Eukaryota</taxon>
        <taxon>Metazoa</taxon>
        <taxon>Ecdysozoa</taxon>
        <taxon>Nematoda</taxon>
        <taxon>Chromadorea</taxon>
        <taxon>Rhabditida</taxon>
        <taxon>Spirurina</taxon>
        <taxon>Spiruromorpha</taxon>
        <taxon>Filarioidea</taxon>
        <taxon>Onchocercidae</taxon>
        <taxon>Cercopithifilaria</taxon>
    </lineage>
</organism>
<evidence type="ECO:0000256" key="6">
    <source>
        <dbReference type="SAM" id="Phobius"/>
    </source>
</evidence>
<evidence type="ECO:0000256" key="2">
    <source>
        <dbReference type="ARBA" id="ARBA00022525"/>
    </source>
</evidence>
<proteinExistence type="predicted"/>
<dbReference type="PANTHER" id="PTHR15427">
    <property type="entry name" value="EMILIN ELASTIN MICROFIBRIL INTERFACE-LOCATED PROTEIN ELASTIN MICROFIBRIL INTERFACER"/>
    <property type="match status" value="1"/>
</dbReference>
<evidence type="ECO:0000256" key="4">
    <source>
        <dbReference type="ARBA" id="ARBA00023119"/>
    </source>
</evidence>
<dbReference type="GO" id="GO:0005576">
    <property type="term" value="C:extracellular region"/>
    <property type="evidence" value="ECO:0007669"/>
    <property type="project" value="UniProtKB-SubCell"/>
</dbReference>